<evidence type="ECO:0000313" key="2">
    <source>
        <dbReference type="EMBL" id="MBG8554061.1"/>
    </source>
</evidence>
<evidence type="ECO:0000256" key="1">
    <source>
        <dbReference type="SAM" id="MobiDB-lite"/>
    </source>
</evidence>
<name>A0ABS0L1S2_9BACT</name>
<organism evidence="2 3">
    <name type="scientific">Hymenobacter guriensis</name>
    <dbReference type="NCBI Taxonomy" id="2793065"/>
    <lineage>
        <taxon>Bacteria</taxon>
        <taxon>Pseudomonadati</taxon>
        <taxon>Bacteroidota</taxon>
        <taxon>Cytophagia</taxon>
        <taxon>Cytophagales</taxon>
        <taxon>Hymenobacteraceae</taxon>
        <taxon>Hymenobacter</taxon>
    </lineage>
</organism>
<feature type="region of interest" description="Disordered" evidence="1">
    <location>
        <begin position="1"/>
        <end position="21"/>
    </location>
</feature>
<dbReference type="EMBL" id="JADWYK010000005">
    <property type="protein sequence ID" value="MBG8554061.1"/>
    <property type="molecule type" value="Genomic_DNA"/>
</dbReference>
<evidence type="ECO:0000313" key="3">
    <source>
        <dbReference type="Proteomes" id="UP000601099"/>
    </source>
</evidence>
<protein>
    <submittedName>
        <fullName evidence="2">Uncharacterized protein</fullName>
    </submittedName>
</protein>
<dbReference type="Proteomes" id="UP000601099">
    <property type="component" value="Unassembled WGS sequence"/>
</dbReference>
<reference evidence="2 3" key="1">
    <citation type="submission" date="2020-11" db="EMBL/GenBank/DDBJ databases">
        <title>Hymenobacter sp.</title>
        <authorList>
            <person name="Kim M.K."/>
        </authorList>
    </citation>
    <scope>NUCLEOTIDE SEQUENCE [LARGE SCALE GENOMIC DNA]</scope>
    <source>
        <strain evidence="2 3">BT594</strain>
    </source>
</reference>
<comment type="caution">
    <text evidence="2">The sequence shown here is derived from an EMBL/GenBank/DDBJ whole genome shotgun (WGS) entry which is preliminary data.</text>
</comment>
<keyword evidence="3" id="KW-1185">Reference proteome</keyword>
<proteinExistence type="predicted"/>
<sequence>MPPVAATVPEPAPAAAPPAAAAAPVAALNPAPPAAQAPTEGWQAALYTQQMAHQLALAELRNQHLQEQQRLMQQMMDLMQRQLSR</sequence>
<dbReference type="RefSeq" id="WP_196955081.1">
    <property type="nucleotide sequence ID" value="NZ_JADWYK010000005.1"/>
</dbReference>
<accession>A0ABS0L1S2</accession>
<gene>
    <name evidence="2" type="ORF">I5L79_10925</name>
</gene>